<protein>
    <recommendedName>
        <fullName evidence="3">DUF3800 domain-containing protein</fullName>
    </recommendedName>
</protein>
<accession>A0A495XDB6</accession>
<dbReference type="Proteomes" id="UP000272729">
    <property type="component" value="Unassembled WGS sequence"/>
</dbReference>
<keyword evidence="2" id="KW-1185">Reference proteome</keyword>
<reference evidence="1 2" key="1">
    <citation type="submission" date="2018-10" db="EMBL/GenBank/DDBJ databases">
        <title>Sequencing the genomes of 1000 actinobacteria strains.</title>
        <authorList>
            <person name="Klenk H.-P."/>
        </authorList>
    </citation>
    <scope>NUCLEOTIDE SEQUENCE [LARGE SCALE GENOMIC DNA]</scope>
    <source>
        <strain evidence="1 2">DSM 43911</strain>
    </source>
</reference>
<evidence type="ECO:0008006" key="3">
    <source>
        <dbReference type="Google" id="ProtNLM"/>
    </source>
</evidence>
<name>A0A495XDB6_9PSEU</name>
<evidence type="ECO:0000313" key="2">
    <source>
        <dbReference type="Proteomes" id="UP000272729"/>
    </source>
</evidence>
<sequence>MIVAMSLHAFLDESRRGSTYLVAVVTMRSRNLDRARSALRAKVKPGQRRLHFKKENTTRQGEIVTLMHGLDMRARLWLCDHSNDVIARRVCLTAIAAHLLESGVTRLALESCQHQDSRDRTTLAAVVGKADEFSYEHFRPQEDPLLWLSDSVAWCYGVGGEWRRRVLGLIDGVHRLEVP</sequence>
<comment type="caution">
    <text evidence="1">The sequence shown here is derived from an EMBL/GenBank/DDBJ whole genome shotgun (WGS) entry which is preliminary data.</text>
</comment>
<gene>
    <name evidence="1" type="ORF">DFJ66_5314</name>
</gene>
<dbReference type="EMBL" id="RBXR01000001">
    <property type="protein sequence ID" value="RKT72012.1"/>
    <property type="molecule type" value="Genomic_DNA"/>
</dbReference>
<dbReference type="AlphaFoldDB" id="A0A495XDB6"/>
<organism evidence="1 2">
    <name type="scientific">Saccharothrix variisporea</name>
    <dbReference type="NCBI Taxonomy" id="543527"/>
    <lineage>
        <taxon>Bacteria</taxon>
        <taxon>Bacillati</taxon>
        <taxon>Actinomycetota</taxon>
        <taxon>Actinomycetes</taxon>
        <taxon>Pseudonocardiales</taxon>
        <taxon>Pseudonocardiaceae</taxon>
        <taxon>Saccharothrix</taxon>
    </lineage>
</organism>
<proteinExistence type="predicted"/>
<evidence type="ECO:0000313" key="1">
    <source>
        <dbReference type="EMBL" id="RKT72012.1"/>
    </source>
</evidence>